<comment type="caution">
    <text evidence="2">The sequence shown here is derived from an EMBL/GenBank/DDBJ whole genome shotgun (WGS) entry which is preliminary data.</text>
</comment>
<evidence type="ECO:0000256" key="1">
    <source>
        <dbReference type="SAM" id="MobiDB-lite"/>
    </source>
</evidence>
<reference evidence="2" key="1">
    <citation type="submission" date="2023-03" db="EMBL/GenBank/DDBJ databases">
        <title>Massive genome expansion in bonnet fungi (Mycena s.s.) driven by repeated elements and novel gene families across ecological guilds.</title>
        <authorList>
            <consortium name="Lawrence Berkeley National Laboratory"/>
            <person name="Harder C.B."/>
            <person name="Miyauchi S."/>
            <person name="Viragh M."/>
            <person name="Kuo A."/>
            <person name="Thoen E."/>
            <person name="Andreopoulos B."/>
            <person name="Lu D."/>
            <person name="Skrede I."/>
            <person name="Drula E."/>
            <person name="Henrissat B."/>
            <person name="Morin E."/>
            <person name="Kohler A."/>
            <person name="Barry K."/>
            <person name="LaButti K."/>
            <person name="Morin E."/>
            <person name="Salamov A."/>
            <person name="Lipzen A."/>
            <person name="Mereny Z."/>
            <person name="Hegedus B."/>
            <person name="Baldrian P."/>
            <person name="Stursova M."/>
            <person name="Weitz H."/>
            <person name="Taylor A."/>
            <person name="Grigoriev I.V."/>
            <person name="Nagy L.G."/>
            <person name="Martin F."/>
            <person name="Kauserud H."/>
        </authorList>
    </citation>
    <scope>NUCLEOTIDE SEQUENCE</scope>
    <source>
        <strain evidence="2">9144</strain>
    </source>
</reference>
<proteinExistence type="predicted"/>
<accession>A0AAD6UTG6</accession>
<feature type="region of interest" description="Disordered" evidence="1">
    <location>
        <begin position="124"/>
        <end position="148"/>
    </location>
</feature>
<protein>
    <submittedName>
        <fullName evidence="2">Uncharacterized protein</fullName>
    </submittedName>
</protein>
<organism evidence="2 3">
    <name type="scientific">Mycena pura</name>
    <dbReference type="NCBI Taxonomy" id="153505"/>
    <lineage>
        <taxon>Eukaryota</taxon>
        <taxon>Fungi</taxon>
        <taxon>Dikarya</taxon>
        <taxon>Basidiomycota</taxon>
        <taxon>Agaricomycotina</taxon>
        <taxon>Agaricomycetes</taxon>
        <taxon>Agaricomycetidae</taxon>
        <taxon>Agaricales</taxon>
        <taxon>Marasmiineae</taxon>
        <taxon>Mycenaceae</taxon>
        <taxon>Mycena</taxon>
    </lineage>
</organism>
<evidence type="ECO:0000313" key="3">
    <source>
        <dbReference type="Proteomes" id="UP001219525"/>
    </source>
</evidence>
<keyword evidence="3" id="KW-1185">Reference proteome</keyword>
<sequence>MYCPALLTDKSDTSRALVSPLHAASRSTAAGARILRMGNVHTRRRWNPEACRGGYSVAAEREPHDRSSDDAEHRAARAELDPEYAVGVYSGQWWGVSGYCSLARERTARVCKDVRKALRTSENAVLASSGHRRRQQRSEAYQNSDAFEPTYIPPRQRAILEDADVRGWTRSTRSNWNSCNIAAIPPSNMSRHAGTAVGAHIPGDGSPSATLIFRVAHDYAALGNAFPSRRYITAEDTSVYSRAVTSLIFTVLQPPSGDAGRRKKIGLYFERYRWSYLCDPACECGCIPSTEPVTPEYHPMPAVSIAATGCDSDRTTELAYVPANVPPPSHLEVLSQLLVALDDAGCSRVSGAQREFATCAGRAAVLHVFGTRASALWTRMYDTEDEGKADIARRRRQFLNQALSGLSFDNHRLGSTSAVAVHAECRRFKAHGTRRGSQSFVYDTTQLSVVTRYSKADHDADNVGPDGETAAMHSPCEKINPFTLK</sequence>
<evidence type="ECO:0000313" key="2">
    <source>
        <dbReference type="EMBL" id="KAJ7191943.1"/>
    </source>
</evidence>
<dbReference type="AlphaFoldDB" id="A0AAD6UTG6"/>
<dbReference type="Proteomes" id="UP001219525">
    <property type="component" value="Unassembled WGS sequence"/>
</dbReference>
<name>A0AAD6UTG6_9AGAR</name>
<dbReference type="EMBL" id="JARJCW010000126">
    <property type="protein sequence ID" value="KAJ7191943.1"/>
    <property type="molecule type" value="Genomic_DNA"/>
</dbReference>
<gene>
    <name evidence="2" type="ORF">GGX14DRAFT_406767</name>
</gene>